<keyword evidence="6" id="KW-0067">ATP-binding</keyword>
<dbReference type="SMART" id="SM00382">
    <property type="entry name" value="AAA"/>
    <property type="match status" value="1"/>
</dbReference>
<dbReference type="GO" id="GO:0015421">
    <property type="term" value="F:ABC-type oligopeptide transporter activity"/>
    <property type="evidence" value="ECO:0007669"/>
    <property type="project" value="TreeGrafter"/>
</dbReference>
<keyword evidence="7 9" id="KW-1133">Transmembrane helix</keyword>
<feature type="transmembrane region" description="Helical" evidence="9">
    <location>
        <begin position="234"/>
        <end position="254"/>
    </location>
</feature>
<dbReference type="AlphaFoldDB" id="A0A344LK36"/>
<evidence type="ECO:0000313" key="13">
    <source>
        <dbReference type="Proteomes" id="UP000250434"/>
    </source>
</evidence>
<dbReference type="InterPro" id="IPR027417">
    <property type="entry name" value="P-loop_NTPase"/>
</dbReference>
<dbReference type="SUPFAM" id="SSF52540">
    <property type="entry name" value="P-loop containing nucleoside triphosphate hydrolases"/>
    <property type="match status" value="1"/>
</dbReference>
<evidence type="ECO:0000256" key="4">
    <source>
        <dbReference type="ARBA" id="ARBA00022692"/>
    </source>
</evidence>
<feature type="transmembrane region" description="Helical" evidence="9">
    <location>
        <begin position="152"/>
        <end position="174"/>
    </location>
</feature>
<feature type="transmembrane region" description="Helical" evidence="9">
    <location>
        <begin position="53"/>
        <end position="74"/>
    </location>
</feature>
<dbReference type="PROSITE" id="PS50893">
    <property type="entry name" value="ABC_TRANSPORTER_2"/>
    <property type="match status" value="1"/>
</dbReference>
<keyword evidence="8 9" id="KW-0472">Membrane</keyword>
<dbReference type="CDD" id="cd18551">
    <property type="entry name" value="ABC_6TM_LmrA_like"/>
    <property type="match status" value="1"/>
</dbReference>
<keyword evidence="13" id="KW-1185">Reference proteome</keyword>
<dbReference type="Gene3D" id="3.40.50.300">
    <property type="entry name" value="P-loop containing nucleotide triphosphate hydrolases"/>
    <property type="match status" value="1"/>
</dbReference>
<keyword evidence="3" id="KW-1003">Cell membrane</keyword>
<proteinExistence type="predicted"/>
<dbReference type="SUPFAM" id="SSF90123">
    <property type="entry name" value="ABC transporter transmembrane region"/>
    <property type="match status" value="1"/>
</dbReference>
<dbReference type="GO" id="GO:0016887">
    <property type="term" value="F:ATP hydrolysis activity"/>
    <property type="evidence" value="ECO:0007669"/>
    <property type="project" value="InterPro"/>
</dbReference>
<dbReference type="InterPro" id="IPR011527">
    <property type="entry name" value="ABC1_TM_dom"/>
</dbReference>
<evidence type="ECO:0000256" key="1">
    <source>
        <dbReference type="ARBA" id="ARBA00004651"/>
    </source>
</evidence>
<evidence type="ECO:0000256" key="9">
    <source>
        <dbReference type="SAM" id="Phobius"/>
    </source>
</evidence>
<dbReference type="KEGG" id="aab:A4R43_11410"/>
<dbReference type="PROSITE" id="PS50929">
    <property type="entry name" value="ABC_TM1F"/>
    <property type="match status" value="1"/>
</dbReference>
<accession>A0A344LK36</accession>
<feature type="domain" description="ABC transporter" evidence="10">
    <location>
        <begin position="332"/>
        <end position="565"/>
    </location>
</feature>
<dbReference type="PROSITE" id="PS00211">
    <property type="entry name" value="ABC_TRANSPORTER_1"/>
    <property type="match status" value="1"/>
</dbReference>
<evidence type="ECO:0000256" key="3">
    <source>
        <dbReference type="ARBA" id="ARBA00022475"/>
    </source>
</evidence>
<dbReference type="PANTHER" id="PTHR43394">
    <property type="entry name" value="ATP-DEPENDENT PERMEASE MDL1, MITOCHONDRIAL"/>
    <property type="match status" value="1"/>
</dbReference>
<comment type="subcellular location">
    <subcellularLocation>
        <location evidence="1">Cell membrane</location>
        <topology evidence="1">Multi-pass membrane protein</topology>
    </subcellularLocation>
</comment>
<dbReference type="InterPro" id="IPR036640">
    <property type="entry name" value="ABC1_TM_sf"/>
</dbReference>
<dbReference type="InterPro" id="IPR003439">
    <property type="entry name" value="ABC_transporter-like_ATP-bd"/>
</dbReference>
<gene>
    <name evidence="12" type="ORF">A4R43_11410</name>
</gene>
<keyword evidence="4 9" id="KW-0812">Transmembrane</keyword>
<evidence type="ECO:0000256" key="2">
    <source>
        <dbReference type="ARBA" id="ARBA00022448"/>
    </source>
</evidence>
<organism evidence="12 13">
    <name type="scientific">Amycolatopsis albispora</name>
    <dbReference type="NCBI Taxonomy" id="1804986"/>
    <lineage>
        <taxon>Bacteria</taxon>
        <taxon>Bacillati</taxon>
        <taxon>Actinomycetota</taxon>
        <taxon>Actinomycetes</taxon>
        <taxon>Pseudonocardiales</taxon>
        <taxon>Pseudonocardiaceae</taxon>
        <taxon>Amycolatopsis</taxon>
    </lineage>
</organism>
<dbReference type="InterPro" id="IPR017871">
    <property type="entry name" value="ABC_transporter-like_CS"/>
</dbReference>
<feature type="transmembrane region" description="Helical" evidence="9">
    <location>
        <begin position="128"/>
        <end position="146"/>
    </location>
</feature>
<keyword evidence="5" id="KW-0547">Nucleotide-binding</keyword>
<dbReference type="EMBL" id="CP015163">
    <property type="protein sequence ID" value="AXB48410.1"/>
    <property type="molecule type" value="Genomic_DNA"/>
</dbReference>
<dbReference type="Gene3D" id="1.20.1560.10">
    <property type="entry name" value="ABC transporter type 1, transmembrane domain"/>
    <property type="match status" value="1"/>
</dbReference>
<evidence type="ECO:0000259" key="11">
    <source>
        <dbReference type="PROSITE" id="PS50929"/>
    </source>
</evidence>
<evidence type="ECO:0000256" key="7">
    <source>
        <dbReference type="ARBA" id="ARBA00022989"/>
    </source>
</evidence>
<dbReference type="PANTHER" id="PTHR43394:SF1">
    <property type="entry name" value="ATP-BINDING CASSETTE SUB-FAMILY B MEMBER 10, MITOCHONDRIAL"/>
    <property type="match status" value="1"/>
</dbReference>
<dbReference type="OrthoDB" id="9806127at2"/>
<dbReference type="Pfam" id="PF00005">
    <property type="entry name" value="ABC_tran"/>
    <property type="match status" value="1"/>
</dbReference>
<keyword evidence="2" id="KW-0813">Transport</keyword>
<evidence type="ECO:0000256" key="5">
    <source>
        <dbReference type="ARBA" id="ARBA00022741"/>
    </source>
</evidence>
<sequence length="577" mass="61887">MKVLWSFARPHRGTLALGLLLALLGSAAGLATPMVTKWVLDQLGSSGSLTGPVLALVALLVAGVLIWTCQWILLGTLGERVVQGARESMVRRFFRATVPAVTRRPPGELVTRVTSDTVLLREAATSSVIALINGVVMLVGTLVLMATLDLLLLGTTVLAVVVVAILFALLMPAIAKAQERAQEHVGRLGGLLEGALRAIRTVKVSGAEERQADNVLREAESSAAHSIRAVRREAVAWTIAWAGIQVAIIAILGLGAWRVGLGLLEVSSLIAFLLYAFGLMEPIMELSQNVTTLQSGIAAAGRIREVETMPVETDGTARPALVAEPAPAGPVLEFRGLTAAYGPDAEPAVRDIDLVVPRRGHVAIVGPSGAGKTTLFSLLLRFLEPQQGELLLDGRPYHEYTFAQVRERFAYVEQETPVVPGTIRENLLYSHPEATEAELRAVLDEVRLTEKITSLEHGLDTPLSSTSVSGGQRQRIALARAVLRTPEVLLLDEATAQVDGLTEAAIHDCIRRRAATGAVLTIAHRLSTVLDADSIVVMDGGRIRARGTHEELLRTDQLYRELVEALRIATEERESAA</sequence>
<dbReference type="InterPro" id="IPR039421">
    <property type="entry name" value="Type_1_exporter"/>
</dbReference>
<evidence type="ECO:0000256" key="6">
    <source>
        <dbReference type="ARBA" id="ARBA00022840"/>
    </source>
</evidence>
<evidence type="ECO:0000256" key="8">
    <source>
        <dbReference type="ARBA" id="ARBA00023136"/>
    </source>
</evidence>
<dbReference type="InterPro" id="IPR003593">
    <property type="entry name" value="AAA+_ATPase"/>
</dbReference>
<evidence type="ECO:0000259" key="10">
    <source>
        <dbReference type="PROSITE" id="PS50893"/>
    </source>
</evidence>
<feature type="domain" description="ABC transmembrane type-1" evidence="11">
    <location>
        <begin position="16"/>
        <end position="295"/>
    </location>
</feature>
<evidence type="ECO:0000313" key="12">
    <source>
        <dbReference type="EMBL" id="AXB48410.1"/>
    </source>
</evidence>
<dbReference type="Proteomes" id="UP000250434">
    <property type="component" value="Chromosome"/>
</dbReference>
<reference evidence="12 13" key="1">
    <citation type="submission" date="2016-04" db="EMBL/GenBank/DDBJ databases">
        <title>Complete genome sequence and analysis of deep-sea sediment isolate, Amycolatopsis sp. WP1.</title>
        <authorList>
            <person name="Wang H."/>
            <person name="Chen S."/>
            <person name="Wu Q."/>
        </authorList>
    </citation>
    <scope>NUCLEOTIDE SEQUENCE [LARGE SCALE GENOMIC DNA]</scope>
    <source>
        <strain evidence="12 13">WP1</strain>
    </source>
</reference>
<dbReference type="GO" id="GO:0005886">
    <property type="term" value="C:plasma membrane"/>
    <property type="evidence" value="ECO:0007669"/>
    <property type="project" value="UniProtKB-SubCell"/>
</dbReference>
<name>A0A344LK36_9PSEU</name>
<dbReference type="GO" id="GO:0005524">
    <property type="term" value="F:ATP binding"/>
    <property type="evidence" value="ECO:0007669"/>
    <property type="project" value="UniProtKB-KW"/>
</dbReference>
<dbReference type="Pfam" id="PF00664">
    <property type="entry name" value="ABC_membrane"/>
    <property type="match status" value="1"/>
</dbReference>
<protein>
    <submittedName>
        <fullName evidence="12">ABC transporter permease</fullName>
    </submittedName>
</protein>
<dbReference type="FunFam" id="3.40.50.300:FF:000854">
    <property type="entry name" value="Multidrug ABC transporter ATP-binding protein"/>
    <property type="match status" value="1"/>
</dbReference>